<evidence type="ECO:0000259" key="1">
    <source>
        <dbReference type="PROSITE" id="PS51886"/>
    </source>
</evidence>
<feature type="non-terminal residue" evidence="2">
    <location>
        <position position="1"/>
    </location>
</feature>
<evidence type="ECO:0000313" key="2">
    <source>
        <dbReference type="EMBL" id="PKC06839.1"/>
    </source>
</evidence>
<reference evidence="2 3" key="2">
    <citation type="submission" date="2017-09" db="EMBL/GenBank/DDBJ databases">
        <title>Extensive intraspecific genome diversity in a model arbuscular mycorrhizal fungus.</title>
        <authorList>
            <person name="Chen E.C."/>
            <person name="Morin E."/>
            <person name="Beaudet D."/>
            <person name="Noel J."/>
            <person name="Ndikumana S."/>
            <person name="Charron P."/>
            <person name="St-Onge C."/>
            <person name="Giorgi J."/>
            <person name="Grigoriev I.V."/>
            <person name="Roux C."/>
            <person name="Martin F.M."/>
            <person name="Corradi N."/>
        </authorList>
    </citation>
    <scope>NUCLEOTIDE SEQUENCE [LARGE SCALE GENOMIC DNA]</scope>
    <source>
        <strain evidence="2 3">A5</strain>
    </source>
</reference>
<dbReference type="Proteomes" id="UP000232722">
    <property type="component" value="Unassembled WGS sequence"/>
</dbReference>
<accession>A0A2N0PJ29</accession>
<proteinExistence type="predicted"/>
<protein>
    <recommendedName>
        <fullName evidence="1">TLDc domain-containing protein</fullName>
    </recommendedName>
</protein>
<dbReference type="Pfam" id="PF07534">
    <property type="entry name" value="TLD"/>
    <property type="match status" value="1"/>
</dbReference>
<gene>
    <name evidence="2" type="ORF">RhiirA5_419024</name>
</gene>
<organism evidence="2 3">
    <name type="scientific">Rhizophagus irregularis</name>
    <dbReference type="NCBI Taxonomy" id="588596"/>
    <lineage>
        <taxon>Eukaryota</taxon>
        <taxon>Fungi</taxon>
        <taxon>Fungi incertae sedis</taxon>
        <taxon>Mucoromycota</taxon>
        <taxon>Glomeromycotina</taxon>
        <taxon>Glomeromycetes</taxon>
        <taxon>Glomerales</taxon>
        <taxon>Glomeraceae</taxon>
        <taxon>Rhizophagus</taxon>
    </lineage>
</organism>
<dbReference type="InterPro" id="IPR006571">
    <property type="entry name" value="TLDc_dom"/>
</dbReference>
<feature type="domain" description="TLDc" evidence="1">
    <location>
        <begin position="1"/>
        <end position="145"/>
    </location>
</feature>
<sequence length="147" mass="16539">NIPYKFNLLYRASRDGNTPAAFHAKCYNEGPTIVIVKISNSEKLVGGYNPFKWDSSNQDKSTKDSYIYLFTDRIDTKSAKVSYSEGDNYSIRNLVSHGPGFGGGSDLIEYLDSKWYSYPSNSYPKIDGIPTGGFNVDDYEVFQVIKK</sequence>
<dbReference type="EMBL" id="LLXJ01000709">
    <property type="protein sequence ID" value="PKC06839.1"/>
    <property type="molecule type" value="Genomic_DNA"/>
</dbReference>
<dbReference type="VEuPathDB" id="FungiDB:FUN_024566"/>
<comment type="caution">
    <text evidence="2">The sequence shown here is derived from an EMBL/GenBank/DDBJ whole genome shotgun (WGS) entry which is preliminary data.</text>
</comment>
<name>A0A2N0PJ29_9GLOM</name>
<reference evidence="2 3" key="1">
    <citation type="submission" date="2016-04" db="EMBL/GenBank/DDBJ databases">
        <title>Genome analyses suggest a sexual origin of heterokaryosis in a supposedly ancient asexual fungus.</title>
        <authorList>
            <person name="Ropars J."/>
            <person name="Sedzielewska K."/>
            <person name="Noel J."/>
            <person name="Charron P."/>
            <person name="Farinelli L."/>
            <person name="Marton T."/>
            <person name="Kruger M."/>
            <person name="Pelin A."/>
            <person name="Brachmann A."/>
            <person name="Corradi N."/>
        </authorList>
    </citation>
    <scope>NUCLEOTIDE SEQUENCE [LARGE SCALE GENOMIC DNA]</scope>
    <source>
        <strain evidence="2 3">A5</strain>
    </source>
</reference>
<dbReference type="PROSITE" id="PS51886">
    <property type="entry name" value="TLDC"/>
    <property type="match status" value="1"/>
</dbReference>
<dbReference type="AlphaFoldDB" id="A0A2N0PJ29"/>
<evidence type="ECO:0000313" key="3">
    <source>
        <dbReference type="Proteomes" id="UP000232722"/>
    </source>
</evidence>
<dbReference type="VEuPathDB" id="FungiDB:RhiirA1_468994"/>